<protein>
    <submittedName>
        <fullName evidence="6">ABC transporter substrate-binding protein</fullName>
    </submittedName>
</protein>
<dbReference type="InterPro" id="IPR028082">
    <property type="entry name" value="Peripla_BP_I"/>
</dbReference>
<gene>
    <name evidence="6" type="ORF">ABZ510_29795</name>
</gene>
<accession>A0ABV2WYV0</accession>
<organism evidence="6 7">
    <name type="scientific">Nocardia rhamnosiphila</name>
    <dbReference type="NCBI Taxonomy" id="426716"/>
    <lineage>
        <taxon>Bacteria</taxon>
        <taxon>Bacillati</taxon>
        <taxon>Actinomycetota</taxon>
        <taxon>Actinomycetes</taxon>
        <taxon>Mycobacteriales</taxon>
        <taxon>Nocardiaceae</taxon>
        <taxon>Nocardia</taxon>
    </lineage>
</organism>
<dbReference type="Gene3D" id="3.40.50.2300">
    <property type="match status" value="2"/>
</dbReference>
<dbReference type="InterPro" id="IPR028081">
    <property type="entry name" value="Leu-bd"/>
</dbReference>
<keyword evidence="3" id="KW-0732">Signal</keyword>
<name>A0ABV2WYV0_9NOCA</name>
<dbReference type="RefSeq" id="WP_357154384.1">
    <property type="nucleotide sequence ID" value="NZ_JBEYBF010000031.1"/>
</dbReference>
<dbReference type="SUPFAM" id="SSF53822">
    <property type="entry name" value="Periplasmic binding protein-like I"/>
    <property type="match status" value="1"/>
</dbReference>
<reference evidence="6 7" key="1">
    <citation type="submission" date="2024-06" db="EMBL/GenBank/DDBJ databases">
        <title>The Natural Products Discovery Center: Release of the First 8490 Sequenced Strains for Exploring Actinobacteria Biosynthetic Diversity.</title>
        <authorList>
            <person name="Kalkreuter E."/>
            <person name="Kautsar S.A."/>
            <person name="Yang D."/>
            <person name="Bader C.D."/>
            <person name="Teijaro C.N."/>
            <person name="Fluegel L."/>
            <person name="Davis C.M."/>
            <person name="Simpson J.R."/>
            <person name="Lauterbach L."/>
            <person name="Steele A.D."/>
            <person name="Gui C."/>
            <person name="Meng S."/>
            <person name="Li G."/>
            <person name="Viehrig K."/>
            <person name="Ye F."/>
            <person name="Su P."/>
            <person name="Kiefer A.F."/>
            <person name="Nichols A."/>
            <person name="Cepeda A.J."/>
            <person name="Yan W."/>
            <person name="Fan B."/>
            <person name="Jiang Y."/>
            <person name="Adhikari A."/>
            <person name="Zheng C.-J."/>
            <person name="Schuster L."/>
            <person name="Cowan T.M."/>
            <person name="Smanski M.J."/>
            <person name="Chevrette M.G."/>
            <person name="De Carvalho L.P.S."/>
            <person name="Shen B."/>
        </authorList>
    </citation>
    <scope>NUCLEOTIDE SEQUENCE [LARGE SCALE GENOMIC DNA]</scope>
    <source>
        <strain evidence="6 7">NPDC019708</strain>
    </source>
</reference>
<evidence type="ECO:0000256" key="1">
    <source>
        <dbReference type="ARBA" id="ARBA00010062"/>
    </source>
</evidence>
<keyword evidence="7" id="KW-1185">Reference proteome</keyword>
<evidence type="ECO:0000256" key="2">
    <source>
        <dbReference type="ARBA" id="ARBA00022448"/>
    </source>
</evidence>
<dbReference type="Pfam" id="PF13458">
    <property type="entry name" value="Peripla_BP_6"/>
    <property type="match status" value="1"/>
</dbReference>
<comment type="caution">
    <text evidence="6">The sequence shown here is derived from an EMBL/GenBank/DDBJ whole genome shotgun (WGS) entry which is preliminary data.</text>
</comment>
<evidence type="ECO:0000256" key="4">
    <source>
        <dbReference type="ARBA" id="ARBA00022970"/>
    </source>
</evidence>
<sequence length="406" mass="41971">MEDPAMNPISKPFMCRRAGRRRLSALMAIVMAAVLVLAGCSRSGEGGGEGGDIKVAYVGDITGANAMLGEQGAVGFEDGIAAINESGGVDGREIVVEKFDSQTDANAAQTAWRNAFATNPTAIYFSGLSSTFTAGYPTMLQRKLPVLAASSIPEAYGQDWFFSAYAEPDASARILVEAAKKFLGGDLTGKRVALVGSNTPAVVQQRPFAEQAVEEYGGKLVAAEFSESGIASFATQAQKIAAAKPDAVVTLEAGNQVVVTKDLVTAGITGPIIGTVGGASTAQLEAINAPNFIGLRDVVAVEPGTELYDVVEKRGSREKATSTYYVYGYAFATVLAAGLGACGADCGPEELAKAIHELGDLEVPNYVAPLNFEGTGSGVSSEVPFVWNPDKKAAEPAGDPIGVPGR</sequence>
<evidence type="ECO:0000259" key="5">
    <source>
        <dbReference type="Pfam" id="PF13458"/>
    </source>
</evidence>
<dbReference type="PANTHER" id="PTHR30483:SF6">
    <property type="entry name" value="PERIPLASMIC BINDING PROTEIN OF ABC TRANSPORTER FOR NATURAL AMINO ACIDS"/>
    <property type="match status" value="1"/>
</dbReference>
<keyword evidence="2" id="KW-0813">Transport</keyword>
<comment type="similarity">
    <text evidence="1">Belongs to the leucine-binding protein family.</text>
</comment>
<dbReference type="Proteomes" id="UP001550628">
    <property type="component" value="Unassembled WGS sequence"/>
</dbReference>
<evidence type="ECO:0000313" key="7">
    <source>
        <dbReference type="Proteomes" id="UP001550628"/>
    </source>
</evidence>
<dbReference type="InterPro" id="IPR000709">
    <property type="entry name" value="Leu_Ile_Val-bd"/>
</dbReference>
<dbReference type="PRINTS" id="PR00337">
    <property type="entry name" value="LEUILEVALBP"/>
</dbReference>
<evidence type="ECO:0000313" key="6">
    <source>
        <dbReference type="EMBL" id="MEU1956033.1"/>
    </source>
</evidence>
<keyword evidence="4" id="KW-0029">Amino-acid transport</keyword>
<dbReference type="PANTHER" id="PTHR30483">
    <property type="entry name" value="LEUCINE-SPECIFIC-BINDING PROTEIN"/>
    <property type="match status" value="1"/>
</dbReference>
<proteinExistence type="inferred from homology"/>
<dbReference type="InterPro" id="IPR051010">
    <property type="entry name" value="BCAA_transport"/>
</dbReference>
<evidence type="ECO:0000256" key="3">
    <source>
        <dbReference type="ARBA" id="ARBA00022729"/>
    </source>
</evidence>
<feature type="domain" description="Leucine-binding protein" evidence="5">
    <location>
        <begin position="53"/>
        <end position="362"/>
    </location>
</feature>
<dbReference type="EMBL" id="JBEYBF010000031">
    <property type="protein sequence ID" value="MEU1956033.1"/>
    <property type="molecule type" value="Genomic_DNA"/>
</dbReference>